<dbReference type="Pfam" id="PF08899">
    <property type="entry name" value="DUF1844"/>
    <property type="match status" value="1"/>
</dbReference>
<accession>A0AA86MY88</accession>
<feature type="region of interest" description="Disordered" evidence="1">
    <location>
        <begin position="1"/>
        <end position="59"/>
    </location>
</feature>
<feature type="compositionally biased region" description="Basic and acidic residues" evidence="1">
    <location>
        <begin position="1"/>
        <end position="20"/>
    </location>
</feature>
<name>A0AA86MY88_9BACT</name>
<dbReference type="RefSeq" id="WP_289268065.1">
    <property type="nucleotide sequence ID" value="NZ_OX365700.1"/>
</dbReference>
<evidence type="ECO:0000313" key="2">
    <source>
        <dbReference type="EMBL" id="CAI4031106.1"/>
    </source>
</evidence>
<dbReference type="KEGG" id="nti:DNFV4_01536"/>
<reference evidence="2" key="1">
    <citation type="submission" date="2022-10" db="EMBL/GenBank/DDBJ databases">
        <authorList>
            <person name="Koch H."/>
        </authorList>
    </citation>
    <scope>NUCLEOTIDE SEQUENCE</scope>
    <source>
        <strain evidence="2">DNF</strain>
    </source>
</reference>
<evidence type="ECO:0008006" key="4">
    <source>
        <dbReference type="Google" id="ProtNLM"/>
    </source>
</evidence>
<organism evidence="2 3">
    <name type="scientific">Nitrospira tepida</name>
    <dbReference type="NCBI Taxonomy" id="2973512"/>
    <lineage>
        <taxon>Bacteria</taxon>
        <taxon>Pseudomonadati</taxon>
        <taxon>Nitrospirota</taxon>
        <taxon>Nitrospiria</taxon>
        <taxon>Nitrospirales</taxon>
        <taxon>Nitrospiraceae</taxon>
        <taxon>Nitrospira</taxon>
    </lineage>
</organism>
<sequence length="146" mass="15342">MSAEEERGFVIRDRRGEKPAESSGAASEGPAASGRARAEPPTAAASRAAGASEGHAGHAPVPVTFSTFVFSLGTSALMLMGERLDPGQQELPVNLPQAKEIIDILSLLETKTKGNLTSDEQSVLTDMLYALRMKFVELTSSGSAPR</sequence>
<dbReference type="InterPro" id="IPR014995">
    <property type="entry name" value="DUF1844"/>
</dbReference>
<dbReference type="EMBL" id="OX365700">
    <property type="protein sequence ID" value="CAI4031106.1"/>
    <property type="molecule type" value="Genomic_DNA"/>
</dbReference>
<protein>
    <recommendedName>
        <fullName evidence="4">DUF1844 domain-containing protein</fullName>
    </recommendedName>
</protein>
<dbReference type="AlphaFoldDB" id="A0AA86MY88"/>
<gene>
    <name evidence="2" type="ORF">DNFV4_01536</name>
</gene>
<proteinExistence type="predicted"/>
<keyword evidence="3" id="KW-1185">Reference proteome</keyword>
<dbReference type="Proteomes" id="UP001179121">
    <property type="component" value="Chromosome"/>
</dbReference>
<feature type="compositionally biased region" description="Low complexity" evidence="1">
    <location>
        <begin position="21"/>
        <end position="59"/>
    </location>
</feature>
<evidence type="ECO:0000313" key="3">
    <source>
        <dbReference type="Proteomes" id="UP001179121"/>
    </source>
</evidence>
<evidence type="ECO:0000256" key="1">
    <source>
        <dbReference type="SAM" id="MobiDB-lite"/>
    </source>
</evidence>